<dbReference type="InterPro" id="IPR004167">
    <property type="entry name" value="PSBD"/>
</dbReference>
<dbReference type="AlphaFoldDB" id="A0A3P6GKB9"/>
<feature type="region of interest" description="Disordered" evidence="2">
    <location>
        <begin position="50"/>
        <end position="69"/>
    </location>
</feature>
<proteinExistence type="inferred from homology"/>
<feature type="compositionally biased region" description="Pro residues" evidence="2">
    <location>
        <begin position="132"/>
        <end position="142"/>
    </location>
</feature>
<dbReference type="Pfam" id="PF02817">
    <property type="entry name" value="E3_binding"/>
    <property type="match status" value="1"/>
</dbReference>
<evidence type="ECO:0000313" key="4">
    <source>
        <dbReference type="EMBL" id="VDD57255.1"/>
    </source>
</evidence>
<dbReference type="GO" id="GO:0009941">
    <property type="term" value="C:chloroplast envelope"/>
    <property type="evidence" value="ECO:0007669"/>
    <property type="project" value="TreeGrafter"/>
</dbReference>
<dbReference type="PANTHER" id="PTHR23151">
    <property type="entry name" value="DIHYDROLIPOAMIDE ACETYL/SUCCINYL-TRANSFERASE-RELATED"/>
    <property type="match status" value="1"/>
</dbReference>
<dbReference type="InterPro" id="IPR036625">
    <property type="entry name" value="E3-bd_dom_sf"/>
</dbReference>
<dbReference type="Gene3D" id="4.10.320.10">
    <property type="entry name" value="E3-binding domain"/>
    <property type="match status" value="1"/>
</dbReference>
<dbReference type="InterPro" id="IPR045257">
    <property type="entry name" value="E2/Pdx1"/>
</dbReference>
<gene>
    <name evidence="4" type="ORF">BOLC8T50484H</name>
</gene>
<accession>A0A3P6GKB9</accession>
<evidence type="ECO:0000259" key="3">
    <source>
        <dbReference type="PROSITE" id="PS51826"/>
    </source>
</evidence>
<evidence type="ECO:0000256" key="1">
    <source>
        <dbReference type="ARBA" id="ARBA00007317"/>
    </source>
</evidence>
<sequence>MKPMLLIEENREQAYSNFLSRFGTPFLLFLFFILLRDLIVVGEAASKSSSASPVVVPSPPPPTASSPAPAIAQHAPVATVSDGTRKTVATLYAKKLAKQHRVDIRSVAGTGPFGRITASDVEAAAGIAPSVAAPPPPPPPPAAAKATTTSSSSPPLLPGSSVVPFTAMQSDVSKNMIESLSVPMFRVGYPVNTDALDAPYKKVKLKGVTMTALLAKLQGWLLLSILCAFADILTLSLLSPEDYKTSSICSNCQSNIKSIVFTTPKETKLWEIDVPLKFTTFMYTRVHWFNVLFNGRWSLALFGNQQGNNPLVPNKIYSLQPIHVMAGQEISGKLHLVVHRKSVGPGADQGGILHTSSCKLNLKEPYYRMSQPSCTRTTSTTAKVKLASTLDHIGNVAQISPLIGFVHKHVVIVDTEPELEKSEFSVMSLEKCVKQLDEERATEETYHH</sequence>
<dbReference type="PROSITE" id="PS51826">
    <property type="entry name" value="PSBD"/>
    <property type="match status" value="1"/>
</dbReference>
<evidence type="ECO:0000256" key="2">
    <source>
        <dbReference type="SAM" id="MobiDB-lite"/>
    </source>
</evidence>
<protein>
    <recommendedName>
        <fullName evidence="3">Peripheral subunit-binding (PSBD) domain-containing protein</fullName>
    </recommendedName>
</protein>
<dbReference type="PANTHER" id="PTHR23151:SF83">
    <property type="entry name" value="DIHYDROLIPOYLLYSINE-RESIDUE ACETYLTRANSFERASE COMPONENT 4 OF PYRUVATE DEHYDROGENASE COMPLEX, CHLOROPLASTIC"/>
    <property type="match status" value="1"/>
</dbReference>
<feature type="domain" description="Peripheral subunit-binding (PSBD)" evidence="3">
    <location>
        <begin position="88"/>
        <end position="125"/>
    </location>
</feature>
<feature type="compositionally biased region" description="Low complexity" evidence="2">
    <location>
        <begin position="143"/>
        <end position="157"/>
    </location>
</feature>
<comment type="similarity">
    <text evidence="1">Belongs to the 2-oxoacid dehydrogenase family.</text>
</comment>
<dbReference type="GO" id="GO:0004742">
    <property type="term" value="F:dihydrolipoyllysine-residue acetyltransferase activity"/>
    <property type="evidence" value="ECO:0007669"/>
    <property type="project" value="TreeGrafter"/>
</dbReference>
<feature type="region of interest" description="Disordered" evidence="2">
    <location>
        <begin position="128"/>
        <end position="157"/>
    </location>
</feature>
<dbReference type="GO" id="GO:0045254">
    <property type="term" value="C:pyruvate dehydrogenase complex"/>
    <property type="evidence" value="ECO:0007669"/>
    <property type="project" value="InterPro"/>
</dbReference>
<name>A0A3P6GKB9_BRAOL</name>
<dbReference type="GO" id="GO:0009534">
    <property type="term" value="C:chloroplast thylakoid"/>
    <property type="evidence" value="ECO:0007669"/>
    <property type="project" value="TreeGrafter"/>
</dbReference>
<dbReference type="EMBL" id="LR031879">
    <property type="protein sequence ID" value="VDD57255.1"/>
    <property type="molecule type" value="Genomic_DNA"/>
</dbReference>
<dbReference type="SUPFAM" id="SSF47005">
    <property type="entry name" value="Peripheral subunit-binding domain of 2-oxo acid dehydrogenase complex"/>
    <property type="match status" value="1"/>
</dbReference>
<reference evidence="4" key="1">
    <citation type="submission" date="2018-11" db="EMBL/GenBank/DDBJ databases">
        <authorList>
            <consortium name="Genoscope - CEA"/>
            <person name="William W."/>
        </authorList>
    </citation>
    <scope>NUCLEOTIDE SEQUENCE</scope>
</reference>
<dbReference type="GO" id="GO:0006086">
    <property type="term" value="P:pyruvate decarboxylation to acetyl-CoA"/>
    <property type="evidence" value="ECO:0007669"/>
    <property type="project" value="InterPro"/>
</dbReference>
<organism evidence="4">
    <name type="scientific">Brassica oleracea</name>
    <name type="common">Wild cabbage</name>
    <dbReference type="NCBI Taxonomy" id="3712"/>
    <lineage>
        <taxon>Eukaryota</taxon>
        <taxon>Viridiplantae</taxon>
        <taxon>Streptophyta</taxon>
        <taxon>Embryophyta</taxon>
        <taxon>Tracheophyta</taxon>
        <taxon>Spermatophyta</taxon>
        <taxon>Magnoliopsida</taxon>
        <taxon>eudicotyledons</taxon>
        <taxon>Gunneridae</taxon>
        <taxon>Pentapetalae</taxon>
        <taxon>rosids</taxon>
        <taxon>malvids</taxon>
        <taxon>Brassicales</taxon>
        <taxon>Brassicaceae</taxon>
        <taxon>Brassiceae</taxon>
        <taxon>Brassica</taxon>
    </lineage>
</organism>